<sequence length="341" mass="38593">MTPELNDIDRQPVAKHNPVIKQVPVIDLAELLHDSSSNAALTAIDKIAQACKTWGFFQVINHGIATTHIEEVWKQTHALFALPTKEKLALMRSRQNPWGFYNHELTKNQRDKKEVFDFTLQDFDPIYHQANRWPRQHPQFKATMLAHLEACTTLGLKLLEAFCLGLNLPARFLHPHFEGTHTGFVRLNYYPTKDPLAGISTDHSGTADLGIHHHTDAGGLTLLLQDHVTGLQVYRDGLWYDVPTVKGAMTVNTGDMMQVWSNDAYQAPIHRVLAMDHRERYSIPFFLNPAADCLVAPVPSVVDAKNPRHYKPIGWGDFRGKRSDGDFADYGAEVQISDYRI</sequence>
<dbReference type="FunFam" id="2.60.120.330:FF:000012">
    <property type="entry name" value="Gibberellin 20 oxidase 1"/>
    <property type="match status" value="1"/>
</dbReference>
<reference evidence="13 14" key="1">
    <citation type="submission" date="2018-01" db="EMBL/GenBank/DDBJ databases">
        <title>The draft genome sequence of Halioglobus lutimaris HF004.</title>
        <authorList>
            <person name="Du Z.-J."/>
            <person name="Shi M.-J."/>
        </authorList>
    </citation>
    <scope>NUCLEOTIDE SEQUENCE [LARGE SCALE GENOMIC DNA]</scope>
    <source>
        <strain evidence="13 14">HF004</strain>
    </source>
</reference>
<comment type="catalytic activity">
    <reaction evidence="10">
        <text>L-arginine + 2-oxoglutarate + O2 = guanidine + L-glutamate 5-semialdehyde + succinate + CO2</text>
        <dbReference type="Rhea" id="RHEA:31535"/>
        <dbReference type="ChEBI" id="CHEBI:15379"/>
        <dbReference type="ChEBI" id="CHEBI:16526"/>
        <dbReference type="ChEBI" id="CHEBI:16810"/>
        <dbReference type="ChEBI" id="CHEBI:30031"/>
        <dbReference type="ChEBI" id="CHEBI:30087"/>
        <dbReference type="ChEBI" id="CHEBI:32682"/>
        <dbReference type="ChEBI" id="CHEBI:58066"/>
        <dbReference type="EC" id="1.14.20.7"/>
    </reaction>
</comment>
<evidence type="ECO:0000256" key="5">
    <source>
        <dbReference type="ARBA" id="ARBA00019045"/>
    </source>
</evidence>
<keyword evidence="11" id="KW-0408">Iron</keyword>
<keyword evidence="11" id="KW-0560">Oxidoreductase</keyword>
<dbReference type="Pfam" id="PF14226">
    <property type="entry name" value="DIOX_N"/>
    <property type="match status" value="1"/>
</dbReference>
<dbReference type="InterPro" id="IPR005123">
    <property type="entry name" value="Oxoglu/Fe-dep_dioxygenase_dom"/>
</dbReference>
<gene>
    <name evidence="13" type="ORF">C0039_00345</name>
</gene>
<evidence type="ECO:0000256" key="9">
    <source>
        <dbReference type="ARBA" id="ARBA00047725"/>
    </source>
</evidence>
<dbReference type="InterPro" id="IPR026992">
    <property type="entry name" value="DIOX_N"/>
</dbReference>
<protein>
    <recommendedName>
        <fullName evidence="5">2-oxoglutarate-dependent ethylene/succinate-forming enzyme</fullName>
        <ecNumber evidence="4">1.13.12.19</ecNumber>
        <ecNumber evidence="3">1.14.20.7</ecNumber>
    </recommendedName>
    <alternativeName>
        <fullName evidence="7">2-oxoglutarate dioxygenase (ethylene-forming)</fullName>
    </alternativeName>
    <alternativeName>
        <fullName evidence="8">2-oxoglutarate/L-arginine monooxygenase/decarboxylase (succinate-forming)</fullName>
    </alternativeName>
</protein>
<evidence type="ECO:0000313" key="13">
    <source>
        <dbReference type="EMBL" id="PLW70619.1"/>
    </source>
</evidence>
<evidence type="ECO:0000313" key="14">
    <source>
        <dbReference type="Proteomes" id="UP000235005"/>
    </source>
</evidence>
<dbReference type="PRINTS" id="PR00682">
    <property type="entry name" value="IPNSYNTHASE"/>
</dbReference>
<dbReference type="InterPro" id="IPR027443">
    <property type="entry name" value="IPNS-like_sf"/>
</dbReference>
<comment type="caution">
    <text evidence="13">The sequence shown here is derived from an EMBL/GenBank/DDBJ whole genome shotgun (WGS) entry which is preliminary data.</text>
</comment>
<feature type="domain" description="Fe2OG dioxygenase" evidence="12">
    <location>
        <begin position="181"/>
        <end position="289"/>
    </location>
</feature>
<dbReference type="GO" id="GO:0102276">
    <property type="term" value="F:2-oxoglutarate oxygenase/decarboxylase (ethylene-forming) activity"/>
    <property type="evidence" value="ECO:0007669"/>
    <property type="project" value="UniProtKB-EC"/>
</dbReference>
<evidence type="ECO:0000256" key="7">
    <source>
        <dbReference type="ARBA" id="ARBA00031011"/>
    </source>
</evidence>
<dbReference type="SUPFAM" id="SSF51197">
    <property type="entry name" value="Clavaminate synthase-like"/>
    <property type="match status" value="1"/>
</dbReference>
<dbReference type="Pfam" id="PF03171">
    <property type="entry name" value="2OG-FeII_Oxy"/>
    <property type="match status" value="1"/>
</dbReference>
<evidence type="ECO:0000256" key="3">
    <source>
        <dbReference type="ARBA" id="ARBA00012293"/>
    </source>
</evidence>
<comment type="pathway">
    <text evidence="2">Alkene biosynthesis; ethylene biosynthesis via 2-oxoglutarate.</text>
</comment>
<evidence type="ECO:0000256" key="11">
    <source>
        <dbReference type="RuleBase" id="RU003682"/>
    </source>
</evidence>
<keyword evidence="11" id="KW-0479">Metal-binding</keyword>
<organism evidence="13 14">
    <name type="scientific">Pseudohalioglobus lutimaris</name>
    <dbReference type="NCBI Taxonomy" id="1737061"/>
    <lineage>
        <taxon>Bacteria</taxon>
        <taxon>Pseudomonadati</taxon>
        <taxon>Pseudomonadota</taxon>
        <taxon>Gammaproteobacteria</taxon>
        <taxon>Cellvibrionales</taxon>
        <taxon>Halieaceae</taxon>
        <taxon>Pseudohalioglobus</taxon>
    </lineage>
</organism>
<dbReference type="AlphaFoldDB" id="A0A2N5X813"/>
<comment type="catalytic activity">
    <reaction evidence="9">
        <text>2-oxoglutarate + O2 + 2 H(+) = ethene + 3 CO2 + H2O</text>
        <dbReference type="Rhea" id="RHEA:31523"/>
        <dbReference type="ChEBI" id="CHEBI:15377"/>
        <dbReference type="ChEBI" id="CHEBI:15378"/>
        <dbReference type="ChEBI" id="CHEBI:15379"/>
        <dbReference type="ChEBI" id="CHEBI:16526"/>
        <dbReference type="ChEBI" id="CHEBI:16810"/>
        <dbReference type="ChEBI" id="CHEBI:18153"/>
        <dbReference type="EC" id="1.13.12.19"/>
    </reaction>
</comment>
<name>A0A2N5X813_9GAMM</name>
<dbReference type="GO" id="GO:0009693">
    <property type="term" value="P:ethylene biosynthetic process"/>
    <property type="evidence" value="ECO:0007669"/>
    <property type="project" value="UniProtKB-KW"/>
</dbReference>
<evidence type="ECO:0000259" key="12">
    <source>
        <dbReference type="PROSITE" id="PS51471"/>
    </source>
</evidence>
<evidence type="ECO:0000256" key="6">
    <source>
        <dbReference type="ARBA" id="ARBA00022666"/>
    </source>
</evidence>
<dbReference type="PROSITE" id="PS51471">
    <property type="entry name" value="FE2OG_OXY"/>
    <property type="match status" value="1"/>
</dbReference>
<proteinExistence type="inferred from homology"/>
<dbReference type="OrthoDB" id="21825at2"/>
<dbReference type="Proteomes" id="UP000235005">
    <property type="component" value="Unassembled WGS sequence"/>
</dbReference>
<comment type="similarity">
    <text evidence="11">Belongs to the iron/ascorbate-dependent oxidoreductase family.</text>
</comment>
<keyword evidence="6" id="KW-0266">Ethylene biosynthesis</keyword>
<dbReference type="InterPro" id="IPR044861">
    <property type="entry name" value="IPNS-like_FE2OG_OXY"/>
</dbReference>
<dbReference type="EMBL" id="PKUS01000001">
    <property type="protein sequence ID" value="PLW70619.1"/>
    <property type="molecule type" value="Genomic_DNA"/>
</dbReference>
<dbReference type="RefSeq" id="WP_101516938.1">
    <property type="nucleotide sequence ID" value="NZ_PKUS01000001.1"/>
</dbReference>
<evidence type="ECO:0000256" key="1">
    <source>
        <dbReference type="ARBA" id="ARBA00001954"/>
    </source>
</evidence>
<evidence type="ECO:0000256" key="8">
    <source>
        <dbReference type="ARBA" id="ARBA00031282"/>
    </source>
</evidence>
<accession>A0A2N5X813</accession>
<keyword evidence="14" id="KW-1185">Reference proteome</keyword>
<comment type="cofactor">
    <cofactor evidence="1">
        <name>Fe(2+)</name>
        <dbReference type="ChEBI" id="CHEBI:29033"/>
    </cofactor>
</comment>
<dbReference type="EC" id="1.14.20.7" evidence="3"/>
<evidence type="ECO:0000256" key="10">
    <source>
        <dbReference type="ARBA" id="ARBA00049359"/>
    </source>
</evidence>
<dbReference type="InterPro" id="IPR050231">
    <property type="entry name" value="Iron_ascorbate_oxido_reductase"/>
</dbReference>
<dbReference type="Gene3D" id="2.60.120.330">
    <property type="entry name" value="B-lactam Antibiotic, Isopenicillin N Synthase, Chain"/>
    <property type="match status" value="1"/>
</dbReference>
<evidence type="ECO:0000256" key="4">
    <source>
        <dbReference type="ARBA" id="ARBA00012531"/>
    </source>
</evidence>
<dbReference type="GO" id="GO:0046872">
    <property type="term" value="F:metal ion binding"/>
    <property type="evidence" value="ECO:0007669"/>
    <property type="project" value="UniProtKB-KW"/>
</dbReference>
<dbReference type="PANTHER" id="PTHR47990">
    <property type="entry name" value="2-OXOGLUTARATE (2OG) AND FE(II)-DEPENDENT OXYGENASE SUPERFAMILY PROTEIN-RELATED"/>
    <property type="match status" value="1"/>
</dbReference>
<dbReference type="EC" id="1.13.12.19" evidence="4"/>
<evidence type="ECO:0000256" key="2">
    <source>
        <dbReference type="ARBA" id="ARBA00004767"/>
    </source>
</evidence>